<evidence type="ECO:0000313" key="2">
    <source>
        <dbReference type="EMBL" id="JAC59373.1"/>
    </source>
</evidence>
<dbReference type="EMBL" id="GBEZ01008317">
    <property type="protein sequence ID" value="JAC77217.1"/>
    <property type="molecule type" value="Transcribed_RNA"/>
</dbReference>
<dbReference type="SUPFAM" id="SSF54236">
    <property type="entry name" value="Ubiquitin-like"/>
    <property type="match status" value="1"/>
</dbReference>
<dbReference type="Pfam" id="PF00240">
    <property type="entry name" value="ubiquitin"/>
    <property type="match status" value="1"/>
</dbReference>
<dbReference type="InterPro" id="IPR029071">
    <property type="entry name" value="Ubiquitin-like_domsf"/>
</dbReference>
<dbReference type="SMART" id="SM00213">
    <property type="entry name" value="UBQ"/>
    <property type="match status" value="1"/>
</dbReference>
<protein>
    <recommendedName>
        <fullName evidence="1">Ubiquitin-like domain-containing protein</fullName>
    </recommendedName>
</protein>
<dbReference type="InterPro" id="IPR000626">
    <property type="entry name" value="Ubiquitin-like_dom"/>
</dbReference>
<dbReference type="PROSITE" id="PS50053">
    <property type="entry name" value="UBIQUITIN_2"/>
    <property type="match status" value="1"/>
</dbReference>
<feature type="domain" description="Ubiquitin-like" evidence="1">
    <location>
        <begin position="1"/>
        <end position="81"/>
    </location>
</feature>
<dbReference type="Gene3D" id="3.10.20.90">
    <property type="entry name" value="Phosphatidylinositol 3-kinase Catalytic Subunit, Chain A, domain 1"/>
    <property type="match status" value="1"/>
</dbReference>
<name>A0A061QI08_9CHLO</name>
<dbReference type="EMBL" id="GBEZ01028009">
    <property type="protein sequence ID" value="JAC59373.1"/>
    <property type="molecule type" value="Transcribed_RNA"/>
</dbReference>
<dbReference type="AlphaFoldDB" id="A0A061QI08"/>
<reference evidence="2" key="1">
    <citation type="submission" date="2014-05" db="EMBL/GenBank/DDBJ databases">
        <title>The transcriptome of the halophilic microalga Tetraselmis sp. GSL018 isolated from the Great Salt Lake, Utah.</title>
        <authorList>
            <person name="Jinkerson R.E."/>
            <person name="D'Adamo S."/>
            <person name="Posewitz M.C."/>
        </authorList>
    </citation>
    <scope>NUCLEOTIDE SEQUENCE</scope>
    <source>
        <strain evidence="2">GSL018</strain>
    </source>
</reference>
<accession>A0A061QI08</accession>
<evidence type="ECO:0000259" key="1">
    <source>
        <dbReference type="PROSITE" id="PS50053"/>
    </source>
</evidence>
<organism evidence="2">
    <name type="scientific">Tetraselmis sp. GSL018</name>
    <dbReference type="NCBI Taxonomy" id="582737"/>
    <lineage>
        <taxon>Eukaryota</taxon>
        <taxon>Viridiplantae</taxon>
        <taxon>Chlorophyta</taxon>
        <taxon>core chlorophytes</taxon>
        <taxon>Chlorodendrophyceae</taxon>
        <taxon>Chlorodendrales</taxon>
        <taxon>Chlorodendraceae</taxon>
        <taxon>Tetraselmis</taxon>
    </lineage>
</organism>
<proteinExistence type="predicted"/>
<gene>
    <name evidence="3" type="ORF">TSPGSL018_18257</name>
    <name evidence="2" type="ORF">TSPGSL018_31547</name>
</gene>
<evidence type="ECO:0000313" key="3">
    <source>
        <dbReference type="EMBL" id="JAC77217.1"/>
    </source>
</evidence>
<sequence length="261" mass="29430">MKLCVKGPSGMYHALDVSEEVLVRELKEELAKVEDIFPELQVIRFAGRELLDNTPIGEYTILEYSLQEEVLLYLERKTKNPTTIFIKWPANATNLVAERVSESTTVEQVMEIMVGLQVVAAWAEGADVVVKRASGSTIQNLGISKSHTLRDVYDIIGDAQGIAVERIVFMEGFDGHLHIQASPSQEPQDVLDGKTMLYTLDSNQPPMPKKETVPGREFRSLTRDFCLMDRSTDYEPYHTWLPPSWRRSNPWPTSGPAKPLP</sequence>